<comment type="caution">
    <text evidence="3">The sequence shown here is derived from an EMBL/GenBank/DDBJ whole genome shotgun (WGS) entry which is preliminary data.</text>
</comment>
<dbReference type="Gene3D" id="3.90.230.10">
    <property type="entry name" value="Creatinase/methionine aminopeptidase superfamily"/>
    <property type="match status" value="1"/>
</dbReference>
<keyword evidence="3" id="KW-0645">Protease</keyword>
<dbReference type="PANTHER" id="PTHR46112:SF2">
    <property type="entry name" value="XAA-PRO AMINOPEPTIDASE P-RELATED"/>
    <property type="match status" value="1"/>
</dbReference>
<dbReference type="InterPro" id="IPR029149">
    <property type="entry name" value="Creatin/AminoP/Spt16_N"/>
</dbReference>
<dbReference type="Pfam" id="PF00557">
    <property type="entry name" value="Peptidase_M24"/>
    <property type="match status" value="1"/>
</dbReference>
<dbReference type="InterPro" id="IPR036005">
    <property type="entry name" value="Creatinase/aminopeptidase-like"/>
</dbReference>
<dbReference type="GO" id="GO:0004177">
    <property type="term" value="F:aminopeptidase activity"/>
    <property type="evidence" value="ECO:0007669"/>
    <property type="project" value="UniProtKB-KW"/>
</dbReference>
<keyword evidence="3" id="KW-0031">Aminopeptidase</keyword>
<accession>A0A7Y9GMM9</accession>
<sequence>MTDVTTLAASAPSALEPADAAERALRHRKLRAAMAEQGLDAILAYAPAWRRENVRYLTDTSVGGTATFALLPLDGPATAYSTRLSDLAPLLRTGWVDDARLIALPGAEALVDAVAELGLRRIGVGHLELLPLGFDRAIREGMPGVELVSATTLLDEARMVKSAWELERMRTAAAVSDAAWNAFVEVLEPGITEYDIVAGVEAEIKRLGAEDNFMLIASGTDEVLGMTPPSRRVIQAGDMVRTELTPQTGGYWLQICRSVTVGPPSPEQRRSFELFREAADAGFAVVKPGVTAHEIAVAENDVFRRHGLGEYCSDQWTRVRGHGVGLHLDETPIIEGNHTVLPEGATFIIHPNTFTPIAGYHVFGDQVVVTATGAEYFVSTERRLFSSDEGSRR</sequence>
<dbReference type="SUPFAM" id="SSF55920">
    <property type="entry name" value="Creatinase/aminopeptidase"/>
    <property type="match status" value="1"/>
</dbReference>
<proteinExistence type="predicted"/>
<reference evidence="3 4" key="1">
    <citation type="submission" date="2020-07" db="EMBL/GenBank/DDBJ databases">
        <title>Sequencing the genomes of 1000 actinobacteria strains.</title>
        <authorList>
            <person name="Klenk H.-P."/>
        </authorList>
    </citation>
    <scope>NUCLEOTIDE SEQUENCE [LARGE SCALE GENOMIC DNA]</scope>
    <source>
        <strain evidence="3 4">DSM 24662</strain>
    </source>
</reference>
<evidence type="ECO:0000259" key="2">
    <source>
        <dbReference type="Pfam" id="PF01321"/>
    </source>
</evidence>
<dbReference type="Gene3D" id="3.40.350.10">
    <property type="entry name" value="Creatinase/prolidase N-terminal domain"/>
    <property type="match status" value="1"/>
</dbReference>
<gene>
    <name evidence="3" type="ORF">BJ991_001304</name>
</gene>
<organism evidence="3 4">
    <name type="scientific">Microbacterium immunditiarum</name>
    <dbReference type="NCBI Taxonomy" id="337480"/>
    <lineage>
        <taxon>Bacteria</taxon>
        <taxon>Bacillati</taxon>
        <taxon>Actinomycetota</taxon>
        <taxon>Actinomycetes</taxon>
        <taxon>Micrococcales</taxon>
        <taxon>Microbacteriaceae</taxon>
        <taxon>Microbacterium</taxon>
    </lineage>
</organism>
<evidence type="ECO:0000313" key="4">
    <source>
        <dbReference type="Proteomes" id="UP000576969"/>
    </source>
</evidence>
<dbReference type="RefSeq" id="WP_179488502.1">
    <property type="nucleotide sequence ID" value="NZ_JACCBV010000001.1"/>
</dbReference>
<dbReference type="InterPro" id="IPR000994">
    <property type="entry name" value="Pept_M24"/>
</dbReference>
<feature type="domain" description="Peptidase M24" evidence="1">
    <location>
        <begin position="167"/>
        <end position="371"/>
    </location>
</feature>
<name>A0A7Y9GMM9_9MICO</name>
<feature type="domain" description="Creatinase N-terminal" evidence="2">
    <location>
        <begin position="26"/>
        <end position="160"/>
    </location>
</feature>
<dbReference type="CDD" id="cd01066">
    <property type="entry name" value="APP_MetAP"/>
    <property type="match status" value="1"/>
</dbReference>
<dbReference type="InterPro" id="IPR000587">
    <property type="entry name" value="Creatinase_N"/>
</dbReference>
<dbReference type="Pfam" id="PF01321">
    <property type="entry name" value="Creatinase_N"/>
    <property type="match status" value="1"/>
</dbReference>
<evidence type="ECO:0000259" key="1">
    <source>
        <dbReference type="Pfam" id="PF00557"/>
    </source>
</evidence>
<dbReference type="Proteomes" id="UP000576969">
    <property type="component" value="Unassembled WGS sequence"/>
</dbReference>
<dbReference type="SUPFAM" id="SSF53092">
    <property type="entry name" value="Creatinase/prolidase N-terminal domain"/>
    <property type="match status" value="1"/>
</dbReference>
<dbReference type="EMBL" id="JACCBV010000001">
    <property type="protein sequence ID" value="NYE19276.1"/>
    <property type="molecule type" value="Genomic_DNA"/>
</dbReference>
<keyword evidence="3" id="KW-0378">Hydrolase</keyword>
<protein>
    <submittedName>
        <fullName evidence="3">Xaa-Pro aminopeptidase</fullName>
    </submittedName>
</protein>
<keyword evidence="4" id="KW-1185">Reference proteome</keyword>
<dbReference type="AlphaFoldDB" id="A0A7Y9GMM9"/>
<dbReference type="InterPro" id="IPR050659">
    <property type="entry name" value="Peptidase_M24B"/>
</dbReference>
<evidence type="ECO:0000313" key="3">
    <source>
        <dbReference type="EMBL" id="NYE19276.1"/>
    </source>
</evidence>
<dbReference type="PANTHER" id="PTHR46112">
    <property type="entry name" value="AMINOPEPTIDASE"/>
    <property type="match status" value="1"/>
</dbReference>